<dbReference type="Proteomes" id="UP001153709">
    <property type="component" value="Chromosome 8"/>
</dbReference>
<dbReference type="InterPro" id="IPR018490">
    <property type="entry name" value="cNMP-bd_dom_sf"/>
</dbReference>
<dbReference type="GO" id="GO:0035725">
    <property type="term" value="P:sodium ion transmembrane transport"/>
    <property type="evidence" value="ECO:0007669"/>
    <property type="project" value="TreeGrafter"/>
</dbReference>
<evidence type="ECO:0000256" key="3">
    <source>
        <dbReference type="ARBA" id="ARBA00022692"/>
    </source>
</evidence>
<reference evidence="9" key="1">
    <citation type="submission" date="2022-01" db="EMBL/GenBank/DDBJ databases">
        <authorList>
            <person name="King R."/>
        </authorList>
    </citation>
    <scope>NUCLEOTIDE SEQUENCE</scope>
</reference>
<dbReference type="Gene3D" id="1.10.287.70">
    <property type="match status" value="1"/>
</dbReference>
<dbReference type="Gene3D" id="1.10.287.630">
    <property type="entry name" value="Helix hairpin bin"/>
    <property type="match status" value="1"/>
</dbReference>
<keyword evidence="2" id="KW-0813">Transport</keyword>
<feature type="transmembrane region" description="Helical" evidence="7">
    <location>
        <begin position="77"/>
        <end position="106"/>
    </location>
</feature>
<feature type="transmembrane region" description="Helical" evidence="7">
    <location>
        <begin position="118"/>
        <end position="146"/>
    </location>
</feature>
<evidence type="ECO:0000256" key="6">
    <source>
        <dbReference type="ARBA" id="ARBA00023136"/>
    </source>
</evidence>
<dbReference type="PANTHER" id="PTHR45689:SF14">
    <property type="entry name" value="CYCLIC NUCLEOTIDE-GATED CATION CHANNEL SUBUNIT A-LIKE PROTEIN"/>
    <property type="match status" value="1"/>
</dbReference>
<dbReference type="Pfam" id="PF00027">
    <property type="entry name" value="cNMP_binding"/>
    <property type="match status" value="1"/>
</dbReference>
<dbReference type="AlphaFoldDB" id="A0A9P0H0S7"/>
<dbReference type="PROSITE" id="PS50042">
    <property type="entry name" value="CNMP_BINDING_3"/>
    <property type="match status" value="1"/>
</dbReference>
<dbReference type="Pfam" id="PF00520">
    <property type="entry name" value="Ion_trans"/>
    <property type="match status" value="1"/>
</dbReference>
<evidence type="ECO:0000313" key="10">
    <source>
        <dbReference type="Proteomes" id="UP001153709"/>
    </source>
</evidence>
<evidence type="ECO:0000256" key="7">
    <source>
        <dbReference type="SAM" id="Phobius"/>
    </source>
</evidence>
<evidence type="ECO:0000256" key="2">
    <source>
        <dbReference type="ARBA" id="ARBA00022448"/>
    </source>
</evidence>
<keyword evidence="5" id="KW-0406">Ion transport</keyword>
<keyword evidence="3 7" id="KW-0812">Transmembrane</keyword>
<dbReference type="EMBL" id="OU898283">
    <property type="protein sequence ID" value="CAH1285388.1"/>
    <property type="molecule type" value="Genomic_DNA"/>
</dbReference>
<dbReference type="InterPro" id="IPR051413">
    <property type="entry name" value="K/Na_HCN_channel"/>
</dbReference>
<evidence type="ECO:0000256" key="4">
    <source>
        <dbReference type="ARBA" id="ARBA00022989"/>
    </source>
</evidence>
<dbReference type="GO" id="GO:0098855">
    <property type="term" value="C:HCN channel complex"/>
    <property type="evidence" value="ECO:0007669"/>
    <property type="project" value="TreeGrafter"/>
</dbReference>
<evidence type="ECO:0000259" key="8">
    <source>
        <dbReference type="PROSITE" id="PS50042"/>
    </source>
</evidence>
<dbReference type="GO" id="GO:0003254">
    <property type="term" value="P:regulation of membrane depolarization"/>
    <property type="evidence" value="ECO:0007669"/>
    <property type="project" value="TreeGrafter"/>
</dbReference>
<name>A0A9P0H0S7_DIABA</name>
<keyword evidence="4 7" id="KW-1133">Transmembrane helix</keyword>
<dbReference type="GO" id="GO:0005249">
    <property type="term" value="F:voltage-gated potassium channel activity"/>
    <property type="evidence" value="ECO:0007669"/>
    <property type="project" value="TreeGrafter"/>
</dbReference>
<dbReference type="PANTHER" id="PTHR45689">
    <property type="entry name" value="I[[H]] CHANNEL, ISOFORM E"/>
    <property type="match status" value="1"/>
</dbReference>
<evidence type="ECO:0000313" key="9">
    <source>
        <dbReference type="EMBL" id="CAH1285388.1"/>
    </source>
</evidence>
<feature type="domain" description="Cyclic nucleotide-binding" evidence="8">
    <location>
        <begin position="402"/>
        <end position="519"/>
    </location>
</feature>
<dbReference type="Gene3D" id="2.60.120.10">
    <property type="entry name" value="Jelly Rolls"/>
    <property type="match status" value="1"/>
</dbReference>
<dbReference type="CDD" id="cd00038">
    <property type="entry name" value="CAP_ED"/>
    <property type="match status" value="1"/>
</dbReference>
<comment type="subcellular location">
    <subcellularLocation>
        <location evidence="1">Membrane</location>
        <topology evidence="1">Multi-pass membrane protein</topology>
    </subcellularLocation>
</comment>
<keyword evidence="10" id="KW-1185">Reference proteome</keyword>
<dbReference type="OrthoDB" id="2021138at2759"/>
<evidence type="ECO:0000256" key="5">
    <source>
        <dbReference type="ARBA" id="ARBA00023065"/>
    </source>
</evidence>
<dbReference type="InterPro" id="IPR014710">
    <property type="entry name" value="RmlC-like_jellyroll"/>
</dbReference>
<accession>A0A9P0H0S7</accession>
<feature type="transmembrane region" description="Helical" evidence="7">
    <location>
        <begin position="167"/>
        <end position="187"/>
    </location>
</feature>
<protein>
    <recommendedName>
        <fullName evidence="8">Cyclic nucleotide-binding domain-containing protein</fullName>
    </recommendedName>
</protein>
<feature type="transmembrane region" description="Helical" evidence="7">
    <location>
        <begin position="302"/>
        <end position="321"/>
    </location>
</feature>
<evidence type="ECO:0000256" key="1">
    <source>
        <dbReference type="ARBA" id="ARBA00004141"/>
    </source>
</evidence>
<sequence length="528" mass="63182">MYHLHLLEKTRNPHEECQLVIHDEKTVKHKIDSGIFIDTRRWIRTQLTISNVHPKTIIYYKSVSARRREENRHLNNYYYIIHPFSAFNLWWEITMFFVYIYMLIVYSLDDLFMFSPKYLFYINIMKFFGDSVYLIDIVHIFITGYYDTDLSKSILNPWKIGKKYLKGYFIIDLIAIVPSICIPLGWINLVNEIDDPVLRHLRFIGIIRIFRLGRIFNALDLIGMYKNFSIYIYKITKVLLLYAITLCVLYFFLFVIRTNIRKYHKRPIDSIPSRYLQATMMLMLIAHSRSVLISNILLVSNIAFFMVCGVLLYLVLFAQLLQALRTFISTKTTTSTVIQQFEKYMRYKGLSIELRQKIYTFFDFKFQQEFYHEKRMHYFVSDALMNRILMDICRRKFKNTQLFVHIPNLVLYKLVGKLKNSIYLEDDVIMHIDVPNDFVYFIFYGTLAVYNQRGQEICHLEDGANFGELSLLKENRISSVKIVAVAPSELFVLHRKDFFSVLKDFPEVRRKVIERSIDRYNKVETDYF</sequence>
<dbReference type="InterPro" id="IPR000595">
    <property type="entry name" value="cNMP-bd_dom"/>
</dbReference>
<gene>
    <name evidence="9" type="ORF">DIABBA_LOCUS12603</name>
</gene>
<feature type="transmembrane region" description="Helical" evidence="7">
    <location>
        <begin position="231"/>
        <end position="255"/>
    </location>
</feature>
<dbReference type="InterPro" id="IPR005821">
    <property type="entry name" value="Ion_trans_dom"/>
</dbReference>
<dbReference type="SUPFAM" id="SSF81324">
    <property type="entry name" value="Voltage-gated potassium channels"/>
    <property type="match status" value="1"/>
</dbReference>
<organism evidence="9 10">
    <name type="scientific">Diabrotica balteata</name>
    <name type="common">Banded cucumber beetle</name>
    <dbReference type="NCBI Taxonomy" id="107213"/>
    <lineage>
        <taxon>Eukaryota</taxon>
        <taxon>Metazoa</taxon>
        <taxon>Ecdysozoa</taxon>
        <taxon>Arthropoda</taxon>
        <taxon>Hexapoda</taxon>
        <taxon>Insecta</taxon>
        <taxon>Pterygota</taxon>
        <taxon>Neoptera</taxon>
        <taxon>Endopterygota</taxon>
        <taxon>Coleoptera</taxon>
        <taxon>Polyphaga</taxon>
        <taxon>Cucujiformia</taxon>
        <taxon>Chrysomeloidea</taxon>
        <taxon>Chrysomelidae</taxon>
        <taxon>Galerucinae</taxon>
        <taxon>Diabroticina</taxon>
        <taxon>Diabroticites</taxon>
        <taxon>Diabrotica</taxon>
    </lineage>
</organism>
<dbReference type="SMART" id="SM00100">
    <property type="entry name" value="cNMP"/>
    <property type="match status" value="1"/>
</dbReference>
<dbReference type="SUPFAM" id="SSF51206">
    <property type="entry name" value="cAMP-binding domain-like"/>
    <property type="match status" value="1"/>
</dbReference>
<proteinExistence type="predicted"/>
<keyword evidence="6 7" id="KW-0472">Membrane</keyword>